<evidence type="ECO:0000313" key="2">
    <source>
        <dbReference type="EMBL" id="KAF4031262.1"/>
    </source>
</evidence>
<keyword evidence="3" id="KW-1185">Reference proteome</keyword>
<accession>A0A833S9S3</accession>
<dbReference type="AlphaFoldDB" id="A0A833S9S3"/>
<protein>
    <submittedName>
        <fullName evidence="2">Uncharacterized protein</fullName>
    </submittedName>
</protein>
<feature type="region of interest" description="Disordered" evidence="1">
    <location>
        <begin position="1"/>
        <end position="112"/>
    </location>
</feature>
<evidence type="ECO:0000313" key="3">
    <source>
        <dbReference type="Proteomes" id="UP000602510"/>
    </source>
</evidence>
<feature type="compositionally biased region" description="Low complexity" evidence="1">
    <location>
        <begin position="37"/>
        <end position="60"/>
    </location>
</feature>
<feature type="compositionally biased region" description="Low complexity" evidence="1">
    <location>
        <begin position="134"/>
        <end position="149"/>
    </location>
</feature>
<reference evidence="2" key="1">
    <citation type="submission" date="2020-04" db="EMBL/GenBank/DDBJ databases">
        <title>Hybrid Assembly of Korean Phytophthora infestans isolates.</title>
        <authorList>
            <person name="Prokchorchik M."/>
            <person name="Lee Y."/>
            <person name="Seo J."/>
            <person name="Cho J.-H."/>
            <person name="Park Y.-E."/>
            <person name="Jang D.-C."/>
            <person name="Im J.-S."/>
            <person name="Choi J.-G."/>
            <person name="Park H.-J."/>
            <person name="Lee G.-B."/>
            <person name="Lee Y.-G."/>
            <person name="Hong S.-Y."/>
            <person name="Cho K."/>
            <person name="Sohn K.H."/>
        </authorList>
    </citation>
    <scope>NUCLEOTIDE SEQUENCE</scope>
    <source>
        <strain evidence="2">KR_1_A1</strain>
    </source>
</reference>
<feature type="region of interest" description="Disordered" evidence="1">
    <location>
        <begin position="131"/>
        <end position="193"/>
    </location>
</feature>
<dbReference type="Proteomes" id="UP000602510">
    <property type="component" value="Unassembled WGS sequence"/>
</dbReference>
<feature type="compositionally biased region" description="Polar residues" evidence="1">
    <location>
        <begin position="25"/>
        <end position="36"/>
    </location>
</feature>
<gene>
    <name evidence="2" type="ORF">GN244_ATG16906</name>
</gene>
<evidence type="ECO:0000256" key="1">
    <source>
        <dbReference type="SAM" id="MobiDB-lite"/>
    </source>
</evidence>
<name>A0A833S9S3_PHYIN</name>
<comment type="caution">
    <text evidence="2">The sequence shown here is derived from an EMBL/GenBank/DDBJ whole genome shotgun (WGS) entry which is preliminary data.</text>
</comment>
<feature type="compositionally biased region" description="Basic residues" evidence="1">
    <location>
        <begin position="158"/>
        <end position="167"/>
    </location>
</feature>
<feature type="compositionally biased region" description="Polar residues" evidence="1">
    <location>
        <begin position="70"/>
        <end position="82"/>
    </location>
</feature>
<dbReference type="EMBL" id="WSZM01000595">
    <property type="protein sequence ID" value="KAF4031262.1"/>
    <property type="molecule type" value="Genomic_DNA"/>
</dbReference>
<organism evidence="2 3">
    <name type="scientific">Phytophthora infestans</name>
    <name type="common">Potato late blight agent</name>
    <name type="synonym">Botrytis infestans</name>
    <dbReference type="NCBI Taxonomy" id="4787"/>
    <lineage>
        <taxon>Eukaryota</taxon>
        <taxon>Sar</taxon>
        <taxon>Stramenopiles</taxon>
        <taxon>Oomycota</taxon>
        <taxon>Peronosporomycetes</taxon>
        <taxon>Peronosporales</taxon>
        <taxon>Peronosporaceae</taxon>
        <taxon>Phytophthora</taxon>
    </lineage>
</organism>
<sequence>MAHPSTSTSSNNASPVLGSPRHLPQPTSTASSARHQSSGAASTSESAPAAPSAPTLGSSAEAASDVVAPLSSSANTPTTTGWPDSAEPPAAESTRSSGSAPPPDSSLSLGRPMLSVRVANEALNDVIVIDEPKPSSSAAALSPGRSSARIRAKEVAKRIKAKSRKAKRVDPVSEADLADARKKKRKAVAKPRTDATIPAPLSCAFPPACGDDQPGLQAAYAKQVSTVSATSAAFPSRGHEEPLAGTSSSAPVDSAFNLENFMRGFQPGGPTVPVSSAPPPKQSTVTVNMKIKLINFFKLFTELRRQLHSKETSISRGSLLCGNRVIYVDLSTARQPS</sequence>
<feature type="compositionally biased region" description="Low complexity" evidence="1">
    <location>
        <begin position="1"/>
        <end position="15"/>
    </location>
</feature>
<proteinExistence type="predicted"/>